<dbReference type="STRING" id="4529.A0A0E0QS84"/>
<proteinExistence type="predicted"/>
<dbReference type="OMA" id="AHREDDH"/>
<dbReference type="Proteomes" id="UP000008022">
    <property type="component" value="Unassembled WGS sequence"/>
</dbReference>
<organism evidence="2 3">
    <name type="scientific">Oryza rufipogon</name>
    <name type="common">Brownbeard rice</name>
    <name type="synonym">Asian wild rice</name>
    <dbReference type="NCBI Taxonomy" id="4529"/>
    <lineage>
        <taxon>Eukaryota</taxon>
        <taxon>Viridiplantae</taxon>
        <taxon>Streptophyta</taxon>
        <taxon>Embryophyta</taxon>
        <taxon>Tracheophyta</taxon>
        <taxon>Spermatophyta</taxon>
        <taxon>Magnoliopsida</taxon>
        <taxon>Liliopsida</taxon>
        <taxon>Poales</taxon>
        <taxon>Poaceae</taxon>
        <taxon>BOP clade</taxon>
        <taxon>Oryzoideae</taxon>
        <taxon>Oryzeae</taxon>
        <taxon>Oryzinae</taxon>
        <taxon>Oryza</taxon>
    </lineage>
</organism>
<feature type="compositionally biased region" description="Basic and acidic residues" evidence="1">
    <location>
        <begin position="30"/>
        <end position="54"/>
    </location>
</feature>
<dbReference type="AlphaFoldDB" id="A0A0E0QS84"/>
<dbReference type="Gramene" id="ORUFI09G13400.1">
    <property type="protein sequence ID" value="ORUFI09G13400.1"/>
    <property type="gene ID" value="ORUFI09G13400"/>
</dbReference>
<dbReference type="HOGENOM" id="CLU_110552_0_0_1"/>
<dbReference type="EnsemblPlants" id="ORUFI09G13400.1">
    <property type="protein sequence ID" value="ORUFI09G13400.1"/>
    <property type="gene ID" value="ORUFI09G13400"/>
</dbReference>
<reference evidence="3" key="1">
    <citation type="submission" date="2013-06" db="EMBL/GenBank/DDBJ databases">
        <authorList>
            <person name="Zhao Q."/>
        </authorList>
    </citation>
    <scope>NUCLEOTIDE SEQUENCE</scope>
    <source>
        <strain evidence="3">cv. W1943</strain>
    </source>
</reference>
<reference evidence="2" key="2">
    <citation type="submission" date="2015-06" db="UniProtKB">
        <authorList>
            <consortium name="EnsemblPlants"/>
        </authorList>
    </citation>
    <scope>IDENTIFICATION</scope>
</reference>
<dbReference type="eggNOG" id="ENOG502SVVR">
    <property type="taxonomic scope" value="Eukaryota"/>
</dbReference>
<name>A0A0E0QS84_ORYRU</name>
<feature type="region of interest" description="Disordered" evidence="1">
    <location>
        <begin position="30"/>
        <end position="160"/>
    </location>
</feature>
<evidence type="ECO:0000313" key="2">
    <source>
        <dbReference type="EnsemblPlants" id="ORUFI09G13400.1"/>
    </source>
</evidence>
<sequence>MHSISTLPPPFLHRPPLICGRERSFVRRREGEWQDADLREDAHREDDHAGGGEQRHHRQRQGQDPGQGRYPAGPAASHLRGEAARGWPHPGRLQHSEGVDASPGAPPPRWQQGRLPQGDRAQPPRARAEVQREQAGLPQVLCTPSPQVHQLPQEEVWPQQ</sequence>
<evidence type="ECO:0000313" key="3">
    <source>
        <dbReference type="Proteomes" id="UP000008022"/>
    </source>
</evidence>
<protein>
    <submittedName>
        <fullName evidence="2">Uncharacterized protein</fullName>
    </submittedName>
</protein>
<accession>A0A0E0QS84</accession>
<evidence type="ECO:0000256" key="1">
    <source>
        <dbReference type="SAM" id="MobiDB-lite"/>
    </source>
</evidence>
<keyword evidence="3" id="KW-1185">Reference proteome</keyword>